<protein>
    <submittedName>
        <fullName evidence="2">Uncharacterized protein</fullName>
    </submittedName>
</protein>
<feature type="transmembrane region" description="Helical" evidence="1">
    <location>
        <begin position="12"/>
        <end position="39"/>
    </location>
</feature>
<feature type="transmembrane region" description="Helical" evidence="1">
    <location>
        <begin position="45"/>
        <end position="64"/>
    </location>
</feature>
<keyword evidence="3" id="KW-1185">Reference proteome</keyword>
<proteinExistence type="predicted"/>
<dbReference type="Proteomes" id="UP000593802">
    <property type="component" value="Chromosome"/>
</dbReference>
<dbReference type="RefSeq" id="WP_200761063.1">
    <property type="nucleotide sequence ID" value="NZ_AP023366.1"/>
</dbReference>
<keyword evidence="1" id="KW-0812">Transmembrane</keyword>
<sequence>MKNRAQRFSNLARWMIVFLVIFVLLMLFLSGGVGTAGLFGLYTPWVVAFLIIYILLMLFVNGFFSKIKKSRV</sequence>
<reference evidence="2 3" key="1">
    <citation type="submission" date="2020-08" db="EMBL/GenBank/DDBJ databases">
        <title>Complete Genome Sequence of Effusibacillus dendaii Strain skT53, Isolated from Farmland soil.</title>
        <authorList>
            <person name="Konishi T."/>
            <person name="Kawasaki H."/>
        </authorList>
    </citation>
    <scope>NUCLEOTIDE SEQUENCE [LARGE SCALE GENOMIC DNA]</scope>
    <source>
        <strain evidence="3">skT53</strain>
    </source>
</reference>
<dbReference type="EMBL" id="AP023366">
    <property type="protein sequence ID" value="BCJ86663.1"/>
    <property type="molecule type" value="Genomic_DNA"/>
</dbReference>
<keyword evidence="1" id="KW-1133">Transmembrane helix</keyword>
<evidence type="ECO:0000256" key="1">
    <source>
        <dbReference type="SAM" id="Phobius"/>
    </source>
</evidence>
<dbReference type="KEGG" id="eff:skT53_16480"/>
<gene>
    <name evidence="2" type="ORF">skT53_16480</name>
</gene>
<evidence type="ECO:0000313" key="3">
    <source>
        <dbReference type="Proteomes" id="UP000593802"/>
    </source>
</evidence>
<dbReference type="AlphaFoldDB" id="A0A7I8D942"/>
<organism evidence="2 3">
    <name type="scientific">Effusibacillus dendaii</name>
    <dbReference type="NCBI Taxonomy" id="2743772"/>
    <lineage>
        <taxon>Bacteria</taxon>
        <taxon>Bacillati</taxon>
        <taxon>Bacillota</taxon>
        <taxon>Bacilli</taxon>
        <taxon>Bacillales</taxon>
        <taxon>Alicyclobacillaceae</taxon>
        <taxon>Effusibacillus</taxon>
    </lineage>
</organism>
<accession>A0A7I8D942</accession>
<keyword evidence="1" id="KW-0472">Membrane</keyword>
<evidence type="ECO:0000313" key="2">
    <source>
        <dbReference type="EMBL" id="BCJ86663.1"/>
    </source>
</evidence>
<name>A0A7I8D942_9BACL</name>